<feature type="compositionally biased region" description="Low complexity" evidence="1">
    <location>
        <begin position="128"/>
        <end position="141"/>
    </location>
</feature>
<dbReference type="Proteomes" id="UP001310890">
    <property type="component" value="Unassembled WGS sequence"/>
</dbReference>
<evidence type="ECO:0000313" key="2">
    <source>
        <dbReference type="EMBL" id="KAK5111519.1"/>
    </source>
</evidence>
<dbReference type="EMBL" id="JAVRRL010000038">
    <property type="protein sequence ID" value="KAK5111519.1"/>
    <property type="molecule type" value="Genomic_DNA"/>
</dbReference>
<comment type="caution">
    <text evidence="2">The sequence shown here is derived from an EMBL/GenBank/DDBJ whole genome shotgun (WGS) entry which is preliminary data.</text>
</comment>
<organism evidence="2 3">
    <name type="scientific">Meristemomyces frigidus</name>
    <dbReference type="NCBI Taxonomy" id="1508187"/>
    <lineage>
        <taxon>Eukaryota</taxon>
        <taxon>Fungi</taxon>
        <taxon>Dikarya</taxon>
        <taxon>Ascomycota</taxon>
        <taxon>Pezizomycotina</taxon>
        <taxon>Dothideomycetes</taxon>
        <taxon>Dothideomycetidae</taxon>
        <taxon>Mycosphaerellales</taxon>
        <taxon>Teratosphaeriaceae</taxon>
        <taxon>Meristemomyces</taxon>
    </lineage>
</organism>
<accession>A0AAN7TH73</accession>
<dbReference type="AlphaFoldDB" id="A0AAN7TH73"/>
<feature type="compositionally biased region" description="Low complexity" evidence="1">
    <location>
        <begin position="14"/>
        <end position="26"/>
    </location>
</feature>
<feature type="compositionally biased region" description="Low complexity" evidence="1">
    <location>
        <begin position="47"/>
        <end position="82"/>
    </location>
</feature>
<evidence type="ECO:0000256" key="1">
    <source>
        <dbReference type="SAM" id="MobiDB-lite"/>
    </source>
</evidence>
<reference evidence="2" key="1">
    <citation type="submission" date="2023-08" db="EMBL/GenBank/DDBJ databases">
        <title>Black Yeasts Isolated from many extreme environments.</title>
        <authorList>
            <person name="Coleine C."/>
            <person name="Stajich J.E."/>
            <person name="Selbmann L."/>
        </authorList>
    </citation>
    <scope>NUCLEOTIDE SEQUENCE</scope>
    <source>
        <strain evidence="2">CCFEE 5401</strain>
    </source>
</reference>
<feature type="region of interest" description="Disordered" evidence="1">
    <location>
        <begin position="1"/>
        <end position="141"/>
    </location>
</feature>
<name>A0AAN7TH73_9PEZI</name>
<evidence type="ECO:0000313" key="3">
    <source>
        <dbReference type="Proteomes" id="UP001310890"/>
    </source>
</evidence>
<feature type="compositionally biased region" description="Polar residues" evidence="1">
    <location>
        <begin position="90"/>
        <end position="104"/>
    </location>
</feature>
<proteinExistence type="predicted"/>
<gene>
    <name evidence="2" type="ORF">LTR62_004814</name>
</gene>
<feature type="compositionally biased region" description="Polar residues" evidence="1">
    <location>
        <begin position="27"/>
        <end position="46"/>
    </location>
</feature>
<feature type="compositionally biased region" description="Polar residues" evidence="1">
    <location>
        <begin position="1"/>
        <end position="13"/>
    </location>
</feature>
<sequence>MPWSNRSSSHLPPQQQGQQQIQQHVQSTTSAPRTSQSTTVNADGSITTAATTTTSSSYATGWPTQQQAVQAPQVRYQQQQPAETGHRGQKQQVSRSQRAQNQMQPAPIPKPQLNYDHLKTKAPRPQLTAPTPAKSATTTTTTKNMQVQAAGGTAQQQAEQRGEGHAFERRVQAMIWSLGSCPAGFEWHKTEHGYLCGGGEHGVSHSQIDLWANNRHHLPTVVFTNVFDLLDVNPLTCLPACLPWCPPRVQEVGMVLPMHLAHEECISVMIDIGYGLPIEAQCRHMKVAGMPTRPTGAATTAWKYGLPPFHRGYDF</sequence>
<protein>
    <submittedName>
        <fullName evidence="2">Uncharacterized protein</fullName>
    </submittedName>
</protein>